<keyword evidence="2 5" id="KW-0689">Ribosomal protein</keyword>
<dbReference type="GO" id="GO:0005840">
    <property type="term" value="C:ribosome"/>
    <property type="evidence" value="ECO:0007669"/>
    <property type="project" value="UniProtKB-KW"/>
</dbReference>
<reference evidence="7 8" key="1">
    <citation type="journal article" date="2016" name="Nat. Commun.">
        <title>Thousands of microbial genomes shed light on interconnected biogeochemical processes in an aquifer system.</title>
        <authorList>
            <person name="Anantharaman K."/>
            <person name="Brown C.T."/>
            <person name="Hug L.A."/>
            <person name="Sharon I."/>
            <person name="Castelle C.J."/>
            <person name="Probst A.J."/>
            <person name="Thomas B.C."/>
            <person name="Singh A."/>
            <person name="Wilkins M.J."/>
            <person name="Karaoz U."/>
            <person name="Brodie E.L."/>
            <person name="Williams K.H."/>
            <person name="Hubbard S.S."/>
            <person name="Banfield J.F."/>
        </authorList>
    </citation>
    <scope>NUCLEOTIDE SEQUENCE [LARGE SCALE GENOMIC DNA]</scope>
</reference>
<dbReference type="Proteomes" id="UP000176751">
    <property type="component" value="Unassembled WGS sequence"/>
</dbReference>
<comment type="caution">
    <text evidence="7">The sequence shown here is derived from an EMBL/GenBank/DDBJ whole genome shotgun (WGS) entry which is preliminary data.</text>
</comment>
<dbReference type="InterPro" id="IPR013005">
    <property type="entry name" value="Ribosomal_uL4-like"/>
</dbReference>
<dbReference type="InterPro" id="IPR023574">
    <property type="entry name" value="Ribosomal_uL4_dom_sf"/>
</dbReference>
<keyword evidence="3 5" id="KW-0687">Ribonucleoprotein</keyword>
<feature type="compositionally biased region" description="Basic residues" evidence="6">
    <location>
        <begin position="58"/>
        <end position="69"/>
    </location>
</feature>
<protein>
    <recommendedName>
        <fullName evidence="4 5">Large ribosomal subunit protein uL4</fullName>
    </recommendedName>
</protein>
<name>A0A1F5HCF3_9BACT</name>
<evidence type="ECO:0000313" key="7">
    <source>
        <dbReference type="EMBL" id="OGE01837.1"/>
    </source>
</evidence>
<evidence type="ECO:0000256" key="4">
    <source>
        <dbReference type="ARBA" id="ARBA00035244"/>
    </source>
</evidence>
<dbReference type="PANTHER" id="PTHR10746">
    <property type="entry name" value="50S RIBOSOMAL PROTEIN L4"/>
    <property type="match status" value="1"/>
</dbReference>
<dbReference type="AlphaFoldDB" id="A0A1F5HCF3"/>
<comment type="function">
    <text evidence="5">One of the primary rRNA binding proteins, this protein initially binds near the 5'-end of the 23S rRNA. It is important during the early stages of 50S assembly. It makes multiple contacts with different domains of the 23S rRNA in the assembled 50S subunit and ribosome.</text>
</comment>
<evidence type="ECO:0000313" key="8">
    <source>
        <dbReference type="Proteomes" id="UP000176751"/>
    </source>
</evidence>
<dbReference type="NCBIfam" id="TIGR03953">
    <property type="entry name" value="rplD_bact"/>
    <property type="match status" value="1"/>
</dbReference>
<evidence type="ECO:0000256" key="2">
    <source>
        <dbReference type="ARBA" id="ARBA00022980"/>
    </source>
</evidence>
<keyword evidence="5" id="KW-0694">RNA-binding</keyword>
<proteinExistence type="inferred from homology"/>
<comment type="subunit">
    <text evidence="5">Part of the 50S ribosomal subunit.</text>
</comment>
<dbReference type="GO" id="GO:0006412">
    <property type="term" value="P:translation"/>
    <property type="evidence" value="ECO:0007669"/>
    <property type="project" value="UniProtKB-UniRule"/>
</dbReference>
<evidence type="ECO:0000256" key="1">
    <source>
        <dbReference type="ARBA" id="ARBA00010528"/>
    </source>
</evidence>
<dbReference type="EMBL" id="MFCA01000025">
    <property type="protein sequence ID" value="OGE01837.1"/>
    <property type="molecule type" value="Genomic_DNA"/>
</dbReference>
<feature type="compositionally biased region" description="Polar residues" evidence="6">
    <location>
        <begin position="45"/>
        <end position="55"/>
    </location>
</feature>
<dbReference type="GO" id="GO:1990904">
    <property type="term" value="C:ribonucleoprotein complex"/>
    <property type="evidence" value="ECO:0007669"/>
    <property type="project" value="UniProtKB-KW"/>
</dbReference>
<evidence type="ECO:0000256" key="3">
    <source>
        <dbReference type="ARBA" id="ARBA00023274"/>
    </source>
</evidence>
<gene>
    <name evidence="5" type="primary">rplD</name>
    <name evidence="7" type="ORF">A2196_02610</name>
</gene>
<dbReference type="PANTHER" id="PTHR10746:SF6">
    <property type="entry name" value="LARGE RIBOSOMAL SUBUNIT PROTEIN UL4M"/>
    <property type="match status" value="1"/>
</dbReference>
<dbReference type="GO" id="GO:0003735">
    <property type="term" value="F:structural constituent of ribosome"/>
    <property type="evidence" value="ECO:0007669"/>
    <property type="project" value="InterPro"/>
</dbReference>
<keyword evidence="5" id="KW-0699">rRNA-binding</keyword>
<organism evidence="7 8">
    <name type="scientific">Candidatus Curtissbacteria bacterium RIFOXYA1_FULL_41_14</name>
    <dbReference type="NCBI Taxonomy" id="1797737"/>
    <lineage>
        <taxon>Bacteria</taxon>
        <taxon>Candidatus Curtissiibacteriota</taxon>
    </lineage>
</organism>
<dbReference type="GO" id="GO:0019843">
    <property type="term" value="F:rRNA binding"/>
    <property type="evidence" value="ECO:0007669"/>
    <property type="project" value="UniProtKB-UniRule"/>
</dbReference>
<dbReference type="STRING" id="1797737.A2196_02610"/>
<evidence type="ECO:0000256" key="6">
    <source>
        <dbReference type="SAM" id="MobiDB-lite"/>
    </source>
</evidence>
<evidence type="ECO:0000256" key="5">
    <source>
        <dbReference type="HAMAP-Rule" id="MF_01328"/>
    </source>
</evidence>
<dbReference type="SUPFAM" id="SSF52166">
    <property type="entry name" value="Ribosomal protein L4"/>
    <property type="match status" value="1"/>
</dbReference>
<comment type="similarity">
    <text evidence="1 5">Belongs to the universal ribosomal protein uL4 family.</text>
</comment>
<dbReference type="InterPro" id="IPR002136">
    <property type="entry name" value="Ribosomal_uL4"/>
</dbReference>
<dbReference type="Pfam" id="PF00573">
    <property type="entry name" value="Ribosomal_L4"/>
    <property type="match status" value="1"/>
</dbReference>
<dbReference type="HAMAP" id="MF_01328_B">
    <property type="entry name" value="Ribosomal_uL4_B"/>
    <property type="match status" value="1"/>
</dbReference>
<accession>A0A1F5HCF3</accession>
<dbReference type="Gene3D" id="3.40.1370.10">
    <property type="match status" value="1"/>
</dbReference>
<comment type="function">
    <text evidence="5">Forms part of the polypeptide exit tunnel.</text>
</comment>
<feature type="region of interest" description="Disordered" evidence="6">
    <location>
        <begin position="45"/>
        <end position="70"/>
    </location>
</feature>
<sequence>MAPAFDINGRSIGKVALPREIFGQKPNEKLLAQAIRIYSVNQSVHAGSTKTRSQTRGGGRKPWRQKGTGRARAGSIRSPLWVGGGVAHGPKFRKVTLTLPKKMKRKALVSAFSLKAQEGSVKVITNIEKIQAKTKIIASLLKKLDLQGNCLLVISDKPVNNGQDVKLATRNIQRILVSRMANLNAFEIIKNRNILLSKEAIGVAK</sequence>